<keyword evidence="4" id="KW-1185">Reference proteome</keyword>
<evidence type="ECO:0000313" key="3">
    <source>
        <dbReference type="EMBL" id="KAK0505450.1"/>
    </source>
</evidence>
<evidence type="ECO:0000313" key="4">
    <source>
        <dbReference type="Proteomes" id="UP001175228"/>
    </source>
</evidence>
<comment type="caution">
    <text evidence="3">The sequence shown here is derived from an EMBL/GenBank/DDBJ whole genome shotgun (WGS) entry which is preliminary data.</text>
</comment>
<organism evidence="3 4">
    <name type="scientific">Armillaria luteobubalina</name>
    <dbReference type="NCBI Taxonomy" id="153913"/>
    <lineage>
        <taxon>Eukaryota</taxon>
        <taxon>Fungi</taxon>
        <taxon>Dikarya</taxon>
        <taxon>Basidiomycota</taxon>
        <taxon>Agaricomycotina</taxon>
        <taxon>Agaricomycetes</taxon>
        <taxon>Agaricomycetidae</taxon>
        <taxon>Agaricales</taxon>
        <taxon>Marasmiineae</taxon>
        <taxon>Physalacriaceae</taxon>
        <taxon>Armillaria</taxon>
    </lineage>
</organism>
<dbReference type="Proteomes" id="UP001175228">
    <property type="component" value="Unassembled WGS sequence"/>
</dbReference>
<dbReference type="EMBL" id="JAUEPU010000002">
    <property type="protein sequence ID" value="KAK0505450.1"/>
    <property type="molecule type" value="Genomic_DNA"/>
</dbReference>
<dbReference type="AlphaFoldDB" id="A0AA39QM35"/>
<keyword evidence="2" id="KW-0472">Membrane</keyword>
<dbReference type="PANTHER" id="PTHR35041:SF6">
    <property type="entry name" value="FORMYLMETHIONINE DEFORMYLASE-LIKE PROTEIN-RELATED"/>
    <property type="match status" value="1"/>
</dbReference>
<feature type="transmembrane region" description="Helical" evidence="2">
    <location>
        <begin position="153"/>
        <end position="176"/>
    </location>
</feature>
<protein>
    <submittedName>
        <fullName evidence="3">Uncharacterized protein</fullName>
    </submittedName>
</protein>
<dbReference type="PANTHER" id="PTHR35041">
    <property type="entry name" value="MEDIATOR OF RNA POLYMERASE II TRANSCRIPTION SUBUNIT 1"/>
    <property type="match status" value="1"/>
</dbReference>
<feature type="compositionally biased region" description="Basic and acidic residues" evidence="1">
    <location>
        <begin position="1"/>
        <end position="10"/>
    </location>
</feature>
<proteinExistence type="predicted"/>
<sequence length="572" mass="62033">MDHDKEERADLLPPSGSNDGPFPAVAPWSEAGGSSSSAILVEPLPTARRMRLGGTPGLIAGLLLGAALTAVLHHLYLHALRGHIVASQFWMRNSSNALSTLVQWLCMGSVSVSLTQLIWYLLRRRPFTILQLNHLFGLPDPLRILRLASSRRVWNAIPVIIVATILQAFALVSILAPNALQVGSSSPKNTTISVPTIYFNELTNHCNIFGETGTKKDLGLALQSETLIGWNAPAGCGVACNYTIQYAAPALRCTELAIDEVKTMLPVMQRMTSHQPMTVRHVYTVYNATPTNGGASKPLSMAWRTFESNGKSTFGGTRCLLYNTTQKSVVSFINNTGTISPSTTSYNNPVNADSKYQTSTEMCHDIKESSVSDTIYVLIWDFLFGQLSGAITRYSEYNNGTVTLPVTFDRKDAVNFATSNVFLVNETAGTFTPKSENISSTLEQILVNVTVALITYWGQPTEVSASVAQDQLVWVYHIQSLWITYATALAVTAACGAVGLACILENGEDSDLTFWDIVRATRNSELDVVVEGERSGDTGKDTILQYTGQGMDPEANTSGVFVLAMHCPTGSN</sequence>
<evidence type="ECO:0000256" key="1">
    <source>
        <dbReference type="SAM" id="MobiDB-lite"/>
    </source>
</evidence>
<gene>
    <name evidence="3" type="ORF">EDD18DRAFT_1129500</name>
</gene>
<reference evidence="3" key="1">
    <citation type="submission" date="2023-06" db="EMBL/GenBank/DDBJ databases">
        <authorList>
            <consortium name="Lawrence Berkeley National Laboratory"/>
            <person name="Ahrendt S."/>
            <person name="Sahu N."/>
            <person name="Indic B."/>
            <person name="Wong-Bajracharya J."/>
            <person name="Merenyi Z."/>
            <person name="Ke H.-M."/>
            <person name="Monk M."/>
            <person name="Kocsube S."/>
            <person name="Drula E."/>
            <person name="Lipzen A."/>
            <person name="Balint B."/>
            <person name="Henrissat B."/>
            <person name="Andreopoulos B."/>
            <person name="Martin F.M."/>
            <person name="Harder C.B."/>
            <person name="Rigling D."/>
            <person name="Ford K.L."/>
            <person name="Foster G.D."/>
            <person name="Pangilinan J."/>
            <person name="Papanicolaou A."/>
            <person name="Barry K."/>
            <person name="LaButti K."/>
            <person name="Viragh M."/>
            <person name="Koriabine M."/>
            <person name="Yan M."/>
            <person name="Riley R."/>
            <person name="Champramary S."/>
            <person name="Plett K.L."/>
            <person name="Tsai I.J."/>
            <person name="Slot J."/>
            <person name="Sipos G."/>
            <person name="Plett J."/>
            <person name="Nagy L.G."/>
            <person name="Grigoriev I.V."/>
        </authorList>
    </citation>
    <scope>NUCLEOTIDE SEQUENCE</scope>
    <source>
        <strain evidence="3">HWK02</strain>
    </source>
</reference>
<name>A0AA39QM35_9AGAR</name>
<feature type="transmembrane region" description="Helical" evidence="2">
    <location>
        <begin position="97"/>
        <end position="122"/>
    </location>
</feature>
<keyword evidence="2" id="KW-1133">Transmembrane helix</keyword>
<accession>A0AA39QM35</accession>
<evidence type="ECO:0000256" key="2">
    <source>
        <dbReference type="SAM" id="Phobius"/>
    </source>
</evidence>
<keyword evidence="2" id="KW-0812">Transmembrane</keyword>
<feature type="transmembrane region" description="Helical" evidence="2">
    <location>
        <begin position="58"/>
        <end position="77"/>
    </location>
</feature>
<feature type="region of interest" description="Disordered" evidence="1">
    <location>
        <begin position="1"/>
        <end position="35"/>
    </location>
</feature>